<reference evidence="4 5" key="1">
    <citation type="submission" date="2019-11" db="EMBL/GenBank/DDBJ databases">
        <title>Pedobacter sp. HMF7056 Genome sequencing and assembly.</title>
        <authorList>
            <person name="Kang H."/>
            <person name="Kim H."/>
            <person name="Joh K."/>
        </authorList>
    </citation>
    <scope>NUCLEOTIDE SEQUENCE [LARGE SCALE GENOMIC DNA]</scope>
    <source>
        <strain evidence="4 5">HMF7056</strain>
    </source>
</reference>
<dbReference type="Pfam" id="PF00326">
    <property type="entry name" value="Peptidase_S9"/>
    <property type="match status" value="1"/>
</dbReference>
<dbReference type="Gene3D" id="2.120.10.30">
    <property type="entry name" value="TolB, C-terminal domain"/>
    <property type="match status" value="1"/>
</dbReference>
<sequence>MLLKFKRLSAWLILCVCVACTGEEAKMLPFESFFANPVKTSFLISPDGNFISYLQPYKNRLNLYVQTVDGKQVNRITNETDRNISSYFWANNNEMVYMKDRADDEGVRLFVVDKVKGAPQDLLPPGKFKAKLINPNRLKNNELIIALNKRDSSVFDVYRLNIPKRKLEMAAQNPGNITEWYADEDGQIRLALSSDGVNETLLFRESEGQGFKPVITSNFKTTIAPVGFCGKERTCIYALSNQNRDKMALVEFNCKTGKEEKIIFSHPDVDVIEGGYSTTTRRVLYATYETSKKHRHYLDDSVKNVYQQLEKQLPNTEVRINGRDAAEKKFIIRTFTDRSPGAFYLYTLADNKLLKLSDVNALLPESELCEMKPISFKSRDGLLLNGYLTLPKGKKVTDLPVVVIPRSNPEYRNSWGFNSEVQFLANRGYAVFQVNCRGSLGYGKEFWIAGFKKWGTGIQDDMTDGVKWLIGQKIADPKRIAIYGNSFGGYSALVGLYSHPELYKCGVSYSGLTNLFTHLKAVPPYFKPYLQMIYEKVGSPEKDADYFRAVSPVFHTDRFKAPVLIAQGAKDPRVNVNETNQFVKELKKRGVPITYILKENEGHNFRNQENRQEFYRSLEKFLADNLNKK</sequence>
<name>A0A7K1Y306_9SPHI</name>
<gene>
    <name evidence="4" type="ORF">GS398_20090</name>
</gene>
<feature type="signal peptide" evidence="2">
    <location>
        <begin position="1"/>
        <end position="21"/>
    </location>
</feature>
<dbReference type="InterPro" id="IPR001375">
    <property type="entry name" value="Peptidase_S9_cat"/>
</dbReference>
<dbReference type="GO" id="GO:0004252">
    <property type="term" value="F:serine-type endopeptidase activity"/>
    <property type="evidence" value="ECO:0007669"/>
    <property type="project" value="TreeGrafter"/>
</dbReference>
<keyword evidence="1" id="KW-0378">Hydrolase</keyword>
<evidence type="ECO:0000256" key="1">
    <source>
        <dbReference type="ARBA" id="ARBA00022801"/>
    </source>
</evidence>
<dbReference type="InterPro" id="IPR011042">
    <property type="entry name" value="6-blade_b-propeller_TolB-like"/>
</dbReference>
<dbReference type="SUPFAM" id="SSF53474">
    <property type="entry name" value="alpha/beta-Hydrolases"/>
    <property type="match status" value="1"/>
</dbReference>
<keyword evidence="2" id="KW-0732">Signal</keyword>
<feature type="chain" id="PRO_5029719612" evidence="2">
    <location>
        <begin position="22"/>
        <end position="629"/>
    </location>
</feature>
<evidence type="ECO:0000313" key="4">
    <source>
        <dbReference type="EMBL" id="MXV17612.1"/>
    </source>
</evidence>
<comment type="caution">
    <text evidence="4">The sequence shown here is derived from an EMBL/GenBank/DDBJ whole genome shotgun (WGS) entry which is preliminary data.</text>
</comment>
<dbReference type="Gene3D" id="3.40.50.1820">
    <property type="entry name" value="alpha/beta hydrolase"/>
    <property type="match status" value="1"/>
</dbReference>
<dbReference type="PANTHER" id="PTHR42776">
    <property type="entry name" value="SERINE PEPTIDASE S9 FAMILY MEMBER"/>
    <property type="match status" value="1"/>
</dbReference>
<dbReference type="PANTHER" id="PTHR42776:SF27">
    <property type="entry name" value="DIPEPTIDYL PEPTIDASE FAMILY MEMBER 6"/>
    <property type="match status" value="1"/>
</dbReference>
<evidence type="ECO:0000256" key="2">
    <source>
        <dbReference type="SAM" id="SignalP"/>
    </source>
</evidence>
<dbReference type="AlphaFoldDB" id="A0A7K1Y306"/>
<dbReference type="EMBL" id="WVHS01000005">
    <property type="protein sequence ID" value="MXV17612.1"/>
    <property type="molecule type" value="Genomic_DNA"/>
</dbReference>
<accession>A0A7K1Y306</accession>
<proteinExistence type="predicted"/>
<evidence type="ECO:0000259" key="3">
    <source>
        <dbReference type="Pfam" id="PF00326"/>
    </source>
</evidence>
<dbReference type="InterPro" id="IPR029058">
    <property type="entry name" value="AB_hydrolase_fold"/>
</dbReference>
<dbReference type="Proteomes" id="UP000451233">
    <property type="component" value="Unassembled WGS sequence"/>
</dbReference>
<protein>
    <submittedName>
        <fullName evidence="4">Prolyl oligopeptidase family serine peptidase</fullName>
    </submittedName>
</protein>
<dbReference type="RefSeq" id="WP_160908602.1">
    <property type="nucleotide sequence ID" value="NZ_WVHS01000005.1"/>
</dbReference>
<organism evidence="4 5">
    <name type="scientific">Hufsiella ginkgonis</name>
    <dbReference type="NCBI Taxonomy" id="2695274"/>
    <lineage>
        <taxon>Bacteria</taxon>
        <taxon>Pseudomonadati</taxon>
        <taxon>Bacteroidota</taxon>
        <taxon>Sphingobacteriia</taxon>
        <taxon>Sphingobacteriales</taxon>
        <taxon>Sphingobacteriaceae</taxon>
        <taxon>Hufsiella</taxon>
    </lineage>
</organism>
<keyword evidence="5" id="KW-1185">Reference proteome</keyword>
<dbReference type="SUPFAM" id="SSF82171">
    <property type="entry name" value="DPP6 N-terminal domain-like"/>
    <property type="match status" value="1"/>
</dbReference>
<feature type="domain" description="Peptidase S9 prolyl oligopeptidase catalytic" evidence="3">
    <location>
        <begin position="415"/>
        <end position="628"/>
    </location>
</feature>
<evidence type="ECO:0000313" key="5">
    <source>
        <dbReference type="Proteomes" id="UP000451233"/>
    </source>
</evidence>
<dbReference type="GO" id="GO:0006508">
    <property type="term" value="P:proteolysis"/>
    <property type="evidence" value="ECO:0007669"/>
    <property type="project" value="InterPro"/>
</dbReference>